<feature type="transmembrane region" description="Helical" evidence="1">
    <location>
        <begin position="18"/>
        <end position="40"/>
    </location>
</feature>
<keyword evidence="1" id="KW-0812">Transmembrane</keyword>
<dbReference type="Proteomes" id="UP000662782">
    <property type="component" value="Segment"/>
</dbReference>
<accession>A0A873WD37</accession>
<evidence type="ECO:0000313" key="3">
    <source>
        <dbReference type="Proteomes" id="UP000662782"/>
    </source>
</evidence>
<dbReference type="EMBL" id="MT701590">
    <property type="protein sequence ID" value="QPB09359.1"/>
    <property type="molecule type" value="Genomic_DNA"/>
</dbReference>
<name>A0A873WD37_9CAUD</name>
<sequence>MISLEQESIRHTIPSAPIFFFGILVVGKFLHTNLFYICIFRVRGYSKFSKII</sequence>
<keyword evidence="3" id="KW-1185">Reference proteome</keyword>
<proteinExistence type="predicted"/>
<gene>
    <name evidence="2" type="ORF">CPT_Miami_264</name>
</gene>
<protein>
    <submittedName>
        <fullName evidence="2">Uncharacterized protein</fullName>
    </submittedName>
</protein>
<evidence type="ECO:0000313" key="2">
    <source>
        <dbReference type="EMBL" id="QPB09359.1"/>
    </source>
</evidence>
<organism evidence="2 3">
    <name type="scientific">Klebsiella phage Miami</name>
    <dbReference type="NCBI Taxonomy" id="2767581"/>
    <lineage>
        <taxon>Viruses</taxon>
        <taxon>Duplodnaviria</taxon>
        <taxon>Heunggongvirae</taxon>
        <taxon>Uroviricota</taxon>
        <taxon>Caudoviricetes</taxon>
        <taxon>Chimalliviridae</taxon>
        <taxon>Miamivirus</taxon>
        <taxon>Miamivirus miami</taxon>
    </lineage>
</organism>
<evidence type="ECO:0000256" key="1">
    <source>
        <dbReference type="SAM" id="Phobius"/>
    </source>
</evidence>
<reference evidence="2 3" key="1">
    <citation type="submission" date="2020-07" db="EMBL/GenBank/DDBJ databases">
        <title>Complete genome sequence of Klebsiella pneumoniae phage Miami.</title>
        <authorList>
            <person name="Mora D.A."/>
            <person name="Lessor L."/>
            <person name="Gill J."/>
            <person name="Liu M."/>
        </authorList>
    </citation>
    <scope>NUCLEOTIDE SEQUENCE [LARGE SCALE GENOMIC DNA]</scope>
</reference>
<keyword evidence="1" id="KW-0472">Membrane</keyword>
<keyword evidence="1" id="KW-1133">Transmembrane helix</keyword>